<evidence type="ECO:0000313" key="3">
    <source>
        <dbReference type="Proteomes" id="UP000663881"/>
    </source>
</evidence>
<comment type="caution">
    <text evidence="2">The sequence shown here is derived from an EMBL/GenBank/DDBJ whole genome shotgun (WGS) entry which is preliminary data.</text>
</comment>
<feature type="domain" description="F-box" evidence="1">
    <location>
        <begin position="1"/>
        <end position="50"/>
    </location>
</feature>
<name>A0A819U1B5_9BILA</name>
<reference evidence="2" key="1">
    <citation type="submission" date="2021-02" db="EMBL/GenBank/DDBJ databases">
        <authorList>
            <person name="Nowell W R."/>
        </authorList>
    </citation>
    <scope>NUCLEOTIDE SEQUENCE</scope>
</reference>
<evidence type="ECO:0000259" key="1">
    <source>
        <dbReference type="PROSITE" id="PS50181"/>
    </source>
</evidence>
<proteinExistence type="predicted"/>
<dbReference type="EMBL" id="CAJOAY010004926">
    <property type="protein sequence ID" value="CAF4088429.1"/>
    <property type="molecule type" value="Genomic_DNA"/>
</dbReference>
<dbReference type="AlphaFoldDB" id="A0A819U1B5"/>
<dbReference type="PROSITE" id="PS50181">
    <property type="entry name" value="FBOX"/>
    <property type="match status" value="1"/>
</dbReference>
<accession>A0A819U1B5</accession>
<evidence type="ECO:0000313" key="2">
    <source>
        <dbReference type="EMBL" id="CAF4088429.1"/>
    </source>
</evidence>
<organism evidence="2 3">
    <name type="scientific">Adineta steineri</name>
    <dbReference type="NCBI Taxonomy" id="433720"/>
    <lineage>
        <taxon>Eukaryota</taxon>
        <taxon>Metazoa</taxon>
        <taxon>Spiralia</taxon>
        <taxon>Gnathifera</taxon>
        <taxon>Rotifera</taxon>
        <taxon>Eurotatoria</taxon>
        <taxon>Bdelloidea</taxon>
        <taxon>Adinetida</taxon>
        <taxon>Adinetidae</taxon>
        <taxon>Adineta</taxon>
    </lineage>
</organism>
<gene>
    <name evidence="2" type="ORF">OKA104_LOCUS34995</name>
</gene>
<sequence length="56" mass="6804">MKFELLPNEILLDYFRYFNALDLFYAYDGLNDRLNKLIRILPLHLNFQYANKSKFG</sequence>
<feature type="non-terminal residue" evidence="2">
    <location>
        <position position="1"/>
    </location>
</feature>
<feature type="non-terminal residue" evidence="2">
    <location>
        <position position="56"/>
    </location>
</feature>
<dbReference type="Proteomes" id="UP000663881">
    <property type="component" value="Unassembled WGS sequence"/>
</dbReference>
<dbReference type="InterPro" id="IPR001810">
    <property type="entry name" value="F-box_dom"/>
</dbReference>
<protein>
    <recommendedName>
        <fullName evidence="1">F-box domain-containing protein</fullName>
    </recommendedName>
</protein>